<keyword evidence="7" id="KW-0732">Signal</keyword>
<dbReference type="PROSITE" id="PS00134">
    <property type="entry name" value="TRYPSIN_HIS"/>
    <property type="match status" value="1"/>
</dbReference>
<dbReference type="PROSITE" id="PS50240">
    <property type="entry name" value="TRYPSIN_DOM"/>
    <property type="match status" value="1"/>
</dbReference>
<feature type="domain" description="Peptidase S1" evidence="8">
    <location>
        <begin position="62"/>
        <end position="288"/>
    </location>
</feature>
<dbReference type="MEROPS" id="S01.122"/>
<dbReference type="Pfam" id="PF00089">
    <property type="entry name" value="Trypsin"/>
    <property type="match status" value="1"/>
</dbReference>
<dbReference type="PRINTS" id="PR00722">
    <property type="entry name" value="CHYMOTRYPSIN"/>
</dbReference>
<dbReference type="SMART" id="SM00020">
    <property type="entry name" value="Tryp_SPc"/>
    <property type="match status" value="1"/>
</dbReference>
<feature type="chain" id="PRO_5003772318" description="Peptidase S1 domain-containing protein" evidence="7">
    <location>
        <begin position="22"/>
        <end position="322"/>
    </location>
</feature>
<dbReference type="PANTHER" id="PTHR24276">
    <property type="entry name" value="POLYSERASE-RELATED"/>
    <property type="match status" value="1"/>
</dbReference>
<evidence type="ECO:0000256" key="2">
    <source>
        <dbReference type="ARBA" id="ARBA00022670"/>
    </source>
</evidence>
<comment type="similarity">
    <text evidence="1">Belongs to the peptidase S1 family.</text>
</comment>
<evidence type="ECO:0000259" key="8">
    <source>
        <dbReference type="PROSITE" id="PS50240"/>
    </source>
</evidence>
<organism evidence="9">
    <name type="scientific">Dendroctonus ponderosae</name>
    <name type="common">Mountain pine beetle</name>
    <dbReference type="NCBI Taxonomy" id="77166"/>
    <lineage>
        <taxon>Eukaryota</taxon>
        <taxon>Metazoa</taxon>
        <taxon>Ecdysozoa</taxon>
        <taxon>Arthropoda</taxon>
        <taxon>Hexapoda</taxon>
        <taxon>Insecta</taxon>
        <taxon>Pterygota</taxon>
        <taxon>Neoptera</taxon>
        <taxon>Endopterygota</taxon>
        <taxon>Coleoptera</taxon>
        <taxon>Polyphaga</taxon>
        <taxon>Cucujiformia</taxon>
        <taxon>Curculionidae</taxon>
        <taxon>Scolytinae</taxon>
        <taxon>Dendroctonus</taxon>
    </lineage>
</organism>
<keyword evidence="5" id="KW-1015">Disulfide bond</keyword>
<dbReference type="Gene3D" id="2.40.10.10">
    <property type="entry name" value="Trypsin-like serine proteases"/>
    <property type="match status" value="1"/>
</dbReference>
<dbReference type="AlphaFoldDB" id="J3JVZ4"/>
<dbReference type="InterPro" id="IPR033116">
    <property type="entry name" value="TRYPSIN_SER"/>
</dbReference>
<dbReference type="GO" id="GO:0006508">
    <property type="term" value="P:proteolysis"/>
    <property type="evidence" value="ECO:0007669"/>
    <property type="project" value="UniProtKB-KW"/>
</dbReference>
<evidence type="ECO:0000256" key="3">
    <source>
        <dbReference type="ARBA" id="ARBA00022801"/>
    </source>
</evidence>
<dbReference type="InterPro" id="IPR043504">
    <property type="entry name" value="Peptidase_S1_PA_chymotrypsin"/>
</dbReference>
<dbReference type="InterPro" id="IPR009003">
    <property type="entry name" value="Peptidase_S1_PA"/>
</dbReference>
<feature type="signal peptide" evidence="7">
    <location>
        <begin position="1"/>
        <end position="21"/>
    </location>
</feature>
<accession>J3JVZ4</accession>
<dbReference type="InterPro" id="IPR050430">
    <property type="entry name" value="Peptidase_S1"/>
</dbReference>
<evidence type="ECO:0000256" key="6">
    <source>
        <dbReference type="RuleBase" id="RU363034"/>
    </source>
</evidence>
<dbReference type="InterPro" id="IPR001314">
    <property type="entry name" value="Peptidase_S1A"/>
</dbReference>
<proteinExistence type="evidence at transcript level"/>
<sequence length="322" mass="34883">MVWNYVLLINVALACTGFISAQEIDLSGFSTTLGIGDIPVRVPPSQFTFNKDRAPATISTRIIGGNVATSNEYPYQVALYVYIQRMLYFCGGTLITQQWVLTAAHCAESATSIVVILGSHNLAEEEDTRIIYNTSTFIIHENWDADTLQNDIALIKLPTSVKLSSYINVVPIASGSDLYEGLTGQCLGWGKTLLGSLSDELRYVDVEVISNDNCSSYSDYTTYIMDQHLCTSGAGIVGSCNGDSGGPLVIEGTQVGIVSFGASDCSAGLPSVFARLTTFYDWINTSINYYNATLMNSSSKGSRTLSTLGFFYGLTATWFMIC</sequence>
<reference evidence="9" key="1">
    <citation type="journal article" date="2012" name="Insect Biochem. Mol. Biol.">
        <title>Transcriptome and full-length cDNA resources for the mountain pine beetle, Dendroctonus ponderosae Hopkins, a major insect pest of pine forests.</title>
        <authorList>
            <person name="Keeling C.I."/>
            <person name="Henderson H."/>
            <person name="Li M."/>
            <person name="Yuen M."/>
            <person name="Clark E.L."/>
            <person name="Fraser J.D."/>
            <person name="Huber D.P."/>
            <person name="Liao N.Y."/>
            <person name="Roderick Docking T."/>
            <person name="Birol I."/>
            <person name="Chan S.K."/>
            <person name="Taylor G.A."/>
            <person name="Palmquist D."/>
            <person name="Jones S.J."/>
            <person name="Bohlmann J."/>
        </authorList>
    </citation>
    <scope>NUCLEOTIDE SEQUENCE</scope>
    <source>
        <tissue evidence="9">Pupae</tissue>
    </source>
</reference>
<dbReference type="FunFam" id="2.40.10.10:FF:000034">
    <property type="entry name" value="Eupolytin"/>
    <property type="match status" value="1"/>
</dbReference>
<dbReference type="SUPFAM" id="SSF50494">
    <property type="entry name" value="Trypsin-like serine proteases"/>
    <property type="match status" value="1"/>
</dbReference>
<evidence type="ECO:0000256" key="5">
    <source>
        <dbReference type="ARBA" id="ARBA00023157"/>
    </source>
</evidence>
<dbReference type="InterPro" id="IPR001254">
    <property type="entry name" value="Trypsin_dom"/>
</dbReference>
<dbReference type="GO" id="GO:0004252">
    <property type="term" value="F:serine-type endopeptidase activity"/>
    <property type="evidence" value="ECO:0007669"/>
    <property type="project" value="InterPro"/>
</dbReference>
<protein>
    <recommendedName>
        <fullName evidence="8">Peptidase S1 domain-containing protein</fullName>
    </recommendedName>
</protein>
<name>J3JVZ4_DENPD</name>
<keyword evidence="2 6" id="KW-0645">Protease</keyword>
<dbReference type="EMBL" id="BT127412">
    <property type="protein sequence ID" value="AEE62374.1"/>
    <property type="molecule type" value="mRNA"/>
</dbReference>
<dbReference type="HOGENOM" id="CLU_006842_7_6_1"/>
<dbReference type="InterPro" id="IPR018114">
    <property type="entry name" value="TRYPSIN_HIS"/>
</dbReference>
<evidence type="ECO:0000256" key="4">
    <source>
        <dbReference type="ARBA" id="ARBA00022825"/>
    </source>
</evidence>
<keyword evidence="3 6" id="KW-0378">Hydrolase</keyword>
<dbReference type="OrthoDB" id="5565075at2759"/>
<evidence type="ECO:0000256" key="1">
    <source>
        <dbReference type="ARBA" id="ARBA00007664"/>
    </source>
</evidence>
<dbReference type="PANTHER" id="PTHR24276:SF91">
    <property type="entry name" value="AT26814P-RELATED"/>
    <property type="match status" value="1"/>
</dbReference>
<dbReference type="CDD" id="cd00190">
    <property type="entry name" value="Tryp_SPc"/>
    <property type="match status" value="1"/>
</dbReference>
<evidence type="ECO:0000313" key="9">
    <source>
        <dbReference type="EMBL" id="AEE62374.1"/>
    </source>
</evidence>
<dbReference type="PROSITE" id="PS00135">
    <property type="entry name" value="TRYPSIN_SER"/>
    <property type="match status" value="1"/>
</dbReference>
<keyword evidence="4 6" id="KW-0720">Serine protease</keyword>
<evidence type="ECO:0000256" key="7">
    <source>
        <dbReference type="SAM" id="SignalP"/>
    </source>
</evidence>